<dbReference type="RefSeq" id="WP_397676853.1">
    <property type="nucleotide sequence ID" value="NZ_JBIRGH010000037.1"/>
</dbReference>
<reference evidence="1 2" key="1">
    <citation type="submission" date="2024-10" db="EMBL/GenBank/DDBJ databases">
        <title>The Natural Products Discovery Center: Release of the First 8490 Sequenced Strains for Exploring Actinobacteria Biosynthetic Diversity.</title>
        <authorList>
            <person name="Kalkreuter E."/>
            <person name="Kautsar S.A."/>
            <person name="Yang D."/>
            <person name="Bader C.D."/>
            <person name="Teijaro C.N."/>
            <person name="Fluegel L."/>
            <person name="Davis C.M."/>
            <person name="Simpson J.R."/>
            <person name="Lauterbach L."/>
            <person name="Steele A.D."/>
            <person name="Gui C."/>
            <person name="Meng S."/>
            <person name="Li G."/>
            <person name="Viehrig K."/>
            <person name="Ye F."/>
            <person name="Su P."/>
            <person name="Kiefer A.F."/>
            <person name="Nichols A."/>
            <person name="Cepeda A.J."/>
            <person name="Yan W."/>
            <person name="Fan B."/>
            <person name="Jiang Y."/>
            <person name="Adhikari A."/>
            <person name="Zheng C.-J."/>
            <person name="Schuster L."/>
            <person name="Cowan T.M."/>
            <person name="Smanski M.J."/>
            <person name="Chevrette M.G."/>
            <person name="De Carvalho L.P.S."/>
            <person name="Shen B."/>
        </authorList>
    </citation>
    <scope>NUCLEOTIDE SEQUENCE [LARGE SCALE GENOMIC DNA]</scope>
    <source>
        <strain evidence="1 2">NPDC018013</strain>
    </source>
</reference>
<dbReference type="EMBL" id="JBIRGH010000037">
    <property type="protein sequence ID" value="MFH8589832.1"/>
    <property type="molecule type" value="Genomic_DNA"/>
</dbReference>
<proteinExistence type="predicted"/>
<accession>A0ABW7RP27</accession>
<dbReference type="InterPro" id="IPR017642">
    <property type="entry name" value="DNA_S_mod_DndB"/>
</dbReference>
<sequence length="414" mass="44894">MSVFDEPVVTGLPVKVMVVSDTKAIGILDAENFLAIVEDPAVVERYGNSKSDSRYDEIAELRASVQRLLGGKGSSKAKNVLAYAIYLASGILGDRGPGWSVPPITLWCPNPLIVKEDGSTHLPISKKLIAIDGETQLTAWHKLYNGRRVAKKDGGYGIENVSFSKLTIAFEIYHGISAVQARQIFHDRNLKGVPVDKSLALSMDTYDLATRIAKDLVENLTVVVDGEEERLSDYIEIGKRQIGPNSTKWMTLSGVRTMIVTALLGKSGIQRTSDDVYRDNLNDKAKALDEEDIIRETTEALTNLIHTFTQQFATRTAITAPAVLAGLGATIHRSLSWAEDPFPAHVDVMGLLGEVSWPRDAAVWGGVCATVKANGDVTWGGGAKDSGYKTFEALSDPTSDVGKKVRLQAHNTDA</sequence>
<comment type="caution">
    <text evidence="1">The sequence shown here is derived from an EMBL/GenBank/DDBJ whole genome shotgun (WGS) entry which is preliminary data.</text>
</comment>
<gene>
    <name evidence="1" type="ORF">ACH4GP_36585</name>
</gene>
<dbReference type="Proteomes" id="UP001610990">
    <property type="component" value="Unassembled WGS sequence"/>
</dbReference>
<evidence type="ECO:0000313" key="1">
    <source>
        <dbReference type="EMBL" id="MFH8589832.1"/>
    </source>
</evidence>
<dbReference type="Pfam" id="PF14072">
    <property type="entry name" value="DndB"/>
    <property type="match status" value="1"/>
</dbReference>
<name>A0ABW7RP27_9ACTN</name>
<keyword evidence="2" id="KW-1185">Reference proteome</keyword>
<organism evidence="1 2">
    <name type="scientific">Streptomyces celluloflavus</name>
    <dbReference type="NCBI Taxonomy" id="58344"/>
    <lineage>
        <taxon>Bacteria</taxon>
        <taxon>Bacillati</taxon>
        <taxon>Actinomycetota</taxon>
        <taxon>Actinomycetes</taxon>
        <taxon>Kitasatosporales</taxon>
        <taxon>Streptomycetaceae</taxon>
        <taxon>Streptomyces</taxon>
    </lineage>
</organism>
<protein>
    <submittedName>
        <fullName evidence="1">DNA sulfur modification protein DndB</fullName>
    </submittedName>
</protein>
<evidence type="ECO:0000313" key="2">
    <source>
        <dbReference type="Proteomes" id="UP001610990"/>
    </source>
</evidence>